<keyword evidence="2" id="KW-1185">Reference proteome</keyword>
<organism evidence="1 2">
    <name type="scientific">Paraburkholderia steynii</name>
    <dbReference type="NCBI Taxonomy" id="1245441"/>
    <lineage>
        <taxon>Bacteria</taxon>
        <taxon>Pseudomonadati</taxon>
        <taxon>Pseudomonadota</taxon>
        <taxon>Betaproteobacteria</taxon>
        <taxon>Burkholderiales</taxon>
        <taxon>Burkholderiaceae</taxon>
        <taxon>Paraburkholderia</taxon>
    </lineage>
</organism>
<dbReference type="AlphaFoldDB" id="A0A7Z7BG12"/>
<name>A0A7Z7BG12_9BURK</name>
<sequence>MRSRVAPEVLEIGLGQLSHPNGHRRRPCADTHAPDERLVMKRHWISRRLVDLQRFCTAQTRVSCYSSGRSPARMTSLAEPIG</sequence>
<proteinExistence type="predicted"/>
<evidence type="ECO:0000313" key="1">
    <source>
        <dbReference type="EMBL" id="SDJ15299.1"/>
    </source>
</evidence>
<dbReference type="Proteomes" id="UP000198900">
    <property type="component" value="Unassembled WGS sequence"/>
</dbReference>
<reference evidence="1" key="1">
    <citation type="submission" date="2016-10" db="EMBL/GenBank/DDBJ databases">
        <authorList>
            <person name="Varghese N."/>
            <person name="Submissions S."/>
        </authorList>
    </citation>
    <scope>NUCLEOTIDE SEQUENCE [LARGE SCALE GENOMIC DNA]</scope>
    <source>
        <strain evidence="1">YR281</strain>
    </source>
</reference>
<protein>
    <submittedName>
        <fullName evidence="1">Uncharacterized protein</fullName>
    </submittedName>
</protein>
<comment type="caution">
    <text evidence="1">The sequence shown here is derived from an EMBL/GenBank/DDBJ whole genome shotgun (WGS) entry which is preliminary data.</text>
</comment>
<dbReference type="EMBL" id="FNDI01000035">
    <property type="protein sequence ID" value="SDJ15299.1"/>
    <property type="molecule type" value="Genomic_DNA"/>
</dbReference>
<gene>
    <name evidence="1" type="ORF">SAMN04487926_13534</name>
</gene>
<accession>A0A7Z7BG12</accession>
<evidence type="ECO:0000313" key="2">
    <source>
        <dbReference type="Proteomes" id="UP000198900"/>
    </source>
</evidence>